<dbReference type="InterPro" id="IPR003594">
    <property type="entry name" value="HATPase_dom"/>
</dbReference>
<dbReference type="InterPro" id="IPR000014">
    <property type="entry name" value="PAS"/>
</dbReference>
<dbReference type="AlphaFoldDB" id="A0AAW9PTQ9"/>
<comment type="caution">
    <text evidence="9">The sequence shown here is derived from an EMBL/GenBank/DDBJ whole genome shotgun (WGS) entry which is preliminary data.</text>
</comment>
<dbReference type="InterPro" id="IPR036890">
    <property type="entry name" value="HATPase_C_sf"/>
</dbReference>
<keyword evidence="4" id="KW-0808">Transferase</keyword>
<evidence type="ECO:0000256" key="3">
    <source>
        <dbReference type="ARBA" id="ARBA00022553"/>
    </source>
</evidence>
<dbReference type="InterPro" id="IPR004358">
    <property type="entry name" value="Sig_transdc_His_kin-like_C"/>
</dbReference>
<dbReference type="SMART" id="SM00086">
    <property type="entry name" value="PAC"/>
    <property type="match status" value="1"/>
</dbReference>
<dbReference type="Gene3D" id="3.30.565.10">
    <property type="entry name" value="Histidine kinase-like ATPase, C-terminal domain"/>
    <property type="match status" value="1"/>
</dbReference>
<evidence type="ECO:0000259" key="8">
    <source>
        <dbReference type="PROSITE" id="PS50113"/>
    </source>
</evidence>
<dbReference type="SUPFAM" id="SSF55785">
    <property type="entry name" value="PYP-like sensor domain (PAS domain)"/>
    <property type="match status" value="1"/>
</dbReference>
<dbReference type="Pfam" id="PF08447">
    <property type="entry name" value="PAS_3"/>
    <property type="match status" value="1"/>
</dbReference>
<keyword evidence="3" id="KW-0597">Phosphoprotein</keyword>
<dbReference type="SUPFAM" id="SSF47384">
    <property type="entry name" value="Homodimeric domain of signal transducing histidine kinase"/>
    <property type="match status" value="1"/>
</dbReference>
<dbReference type="PRINTS" id="PR00344">
    <property type="entry name" value="BCTRLSENSOR"/>
</dbReference>
<dbReference type="InterPro" id="IPR035965">
    <property type="entry name" value="PAS-like_dom_sf"/>
</dbReference>
<keyword evidence="10" id="KW-1185">Reference proteome</keyword>
<keyword evidence="4" id="KW-0418">Kinase</keyword>
<dbReference type="Gene3D" id="3.30.450.40">
    <property type="match status" value="1"/>
</dbReference>
<dbReference type="SMART" id="SM00065">
    <property type="entry name" value="GAF"/>
    <property type="match status" value="1"/>
</dbReference>
<dbReference type="PROSITE" id="PS50109">
    <property type="entry name" value="HIS_KIN"/>
    <property type="match status" value="1"/>
</dbReference>
<dbReference type="EC" id="2.7.13.3" evidence="2"/>
<organism evidence="9 10">
    <name type="scientific">Tumidithrix elongata BACA0141</name>
    <dbReference type="NCBI Taxonomy" id="2716417"/>
    <lineage>
        <taxon>Bacteria</taxon>
        <taxon>Bacillati</taxon>
        <taxon>Cyanobacteriota</taxon>
        <taxon>Cyanophyceae</taxon>
        <taxon>Pseudanabaenales</taxon>
        <taxon>Pseudanabaenaceae</taxon>
        <taxon>Tumidithrix</taxon>
        <taxon>Tumidithrix elongata</taxon>
    </lineage>
</organism>
<evidence type="ECO:0000259" key="7">
    <source>
        <dbReference type="PROSITE" id="PS50112"/>
    </source>
</evidence>
<sequence>MTDPNGNISTELDKLPRDRLFRLIAENASDLIAVIDPQGYRIYNSPSYSTLLGYSASELQETWAYDKIHPDDQAKVVEVAQSTLATGVGKVLEYRMQHKDGSWRILESSGSVIRDPQGQVEYLMIVAHDITDRKRAEAALQLSGMRLRKQQQALLELTKHRALLYDDLKATLRVILETATRTIECDRVSIWLYKNNRTKIWCLDLYQSSNRSHASGVELERELGKELGREADPKNADFIEAIQLLIRPEGNLSSDRLPFIPDYVDTSITPTPTFRESARLDIPLRLDGQKVGMIIYEHPDPTRAYALEEQNFAHSIADIVSLSIEQWERRRTEKELRTNAISAHAQAQQLETALANLKHTQAQLIQNEKMSSLGQLVAGIAHEINNPVNFIHGNLNHASRYVQSLFELITLYQKHYPTPEPEIQQAMAQIDLEFLLSDLPKMLASMRGGADRIRQIVSSLRNFSRSDHDGKKPFDIHEGIDSTLMILQNRFKPYGDQKEITVIKEYGNLPQVTCLAGQINQVFMNILSNAIDALEEKQQQQAIAPEIQEIQEIQTEAEPSTITIRTEMRSNVSIPSVVIRIANNGIAIPQAAQSRLFDPFFTTKPVGQGTGLGLSISYQIVVEKHQGKLYFQSESNKGTEFIIELPVG</sequence>
<dbReference type="Pfam" id="PF02518">
    <property type="entry name" value="HATPase_c"/>
    <property type="match status" value="1"/>
</dbReference>
<dbReference type="Gene3D" id="1.10.287.130">
    <property type="match status" value="1"/>
</dbReference>
<reference evidence="9" key="1">
    <citation type="submission" date="2024-01" db="EMBL/GenBank/DDBJ databases">
        <title>Bank of Algae and Cyanobacteria of the Azores (BACA) strain genomes.</title>
        <authorList>
            <person name="Luz R."/>
            <person name="Cordeiro R."/>
            <person name="Fonseca A."/>
            <person name="Goncalves V."/>
        </authorList>
    </citation>
    <scope>NUCLEOTIDE SEQUENCE</scope>
    <source>
        <strain evidence="9">BACA0141</strain>
    </source>
</reference>
<feature type="domain" description="PAC" evidence="8">
    <location>
        <begin position="90"/>
        <end position="142"/>
    </location>
</feature>
<keyword evidence="5" id="KW-0902">Two-component regulatory system</keyword>
<proteinExistence type="predicted"/>
<dbReference type="SUPFAM" id="SSF55874">
    <property type="entry name" value="ATPase domain of HSP90 chaperone/DNA topoisomerase II/histidine kinase"/>
    <property type="match status" value="1"/>
</dbReference>
<dbReference type="GO" id="GO:0000155">
    <property type="term" value="F:phosphorelay sensor kinase activity"/>
    <property type="evidence" value="ECO:0007669"/>
    <property type="project" value="InterPro"/>
</dbReference>
<dbReference type="InterPro" id="IPR005467">
    <property type="entry name" value="His_kinase_dom"/>
</dbReference>
<feature type="domain" description="PAS" evidence="7">
    <location>
        <begin position="17"/>
        <end position="87"/>
    </location>
</feature>
<dbReference type="InterPro" id="IPR001610">
    <property type="entry name" value="PAC"/>
</dbReference>
<dbReference type="PROSITE" id="PS50112">
    <property type="entry name" value="PAS"/>
    <property type="match status" value="1"/>
</dbReference>
<dbReference type="Proteomes" id="UP001333818">
    <property type="component" value="Unassembled WGS sequence"/>
</dbReference>
<dbReference type="InterPro" id="IPR003018">
    <property type="entry name" value="GAF"/>
</dbReference>
<evidence type="ECO:0000256" key="4">
    <source>
        <dbReference type="ARBA" id="ARBA00022777"/>
    </source>
</evidence>
<dbReference type="SMART" id="SM00091">
    <property type="entry name" value="PAS"/>
    <property type="match status" value="1"/>
</dbReference>
<comment type="catalytic activity">
    <reaction evidence="1">
        <text>ATP + protein L-histidine = ADP + protein N-phospho-L-histidine.</text>
        <dbReference type="EC" id="2.7.13.3"/>
    </reaction>
</comment>
<evidence type="ECO:0000313" key="9">
    <source>
        <dbReference type="EMBL" id="MEE3718644.1"/>
    </source>
</evidence>
<dbReference type="CDD" id="cd00130">
    <property type="entry name" value="PAS"/>
    <property type="match status" value="1"/>
</dbReference>
<dbReference type="PROSITE" id="PS50113">
    <property type="entry name" value="PAC"/>
    <property type="match status" value="1"/>
</dbReference>
<feature type="domain" description="Histidine kinase" evidence="6">
    <location>
        <begin position="379"/>
        <end position="648"/>
    </location>
</feature>
<accession>A0AAW9PTQ9</accession>
<protein>
    <recommendedName>
        <fullName evidence="2">histidine kinase</fullName>
        <ecNumber evidence="2">2.7.13.3</ecNumber>
    </recommendedName>
</protein>
<evidence type="ECO:0000259" key="6">
    <source>
        <dbReference type="PROSITE" id="PS50109"/>
    </source>
</evidence>
<dbReference type="SMART" id="SM00387">
    <property type="entry name" value="HATPase_c"/>
    <property type="match status" value="1"/>
</dbReference>
<evidence type="ECO:0000313" key="10">
    <source>
        <dbReference type="Proteomes" id="UP001333818"/>
    </source>
</evidence>
<dbReference type="NCBIfam" id="TIGR00229">
    <property type="entry name" value="sensory_box"/>
    <property type="match status" value="1"/>
</dbReference>
<evidence type="ECO:0000256" key="5">
    <source>
        <dbReference type="ARBA" id="ARBA00023012"/>
    </source>
</evidence>
<dbReference type="InterPro" id="IPR036097">
    <property type="entry name" value="HisK_dim/P_sf"/>
</dbReference>
<dbReference type="InterPro" id="IPR003661">
    <property type="entry name" value="HisK_dim/P_dom"/>
</dbReference>
<dbReference type="EMBL" id="JAZBJZ010000086">
    <property type="protein sequence ID" value="MEE3718644.1"/>
    <property type="molecule type" value="Genomic_DNA"/>
</dbReference>
<dbReference type="RefSeq" id="WP_330485077.1">
    <property type="nucleotide sequence ID" value="NZ_JAZBJZ010000086.1"/>
</dbReference>
<dbReference type="SUPFAM" id="SSF55781">
    <property type="entry name" value="GAF domain-like"/>
    <property type="match status" value="1"/>
</dbReference>
<dbReference type="InterPro" id="IPR013655">
    <property type="entry name" value="PAS_fold_3"/>
</dbReference>
<dbReference type="PANTHER" id="PTHR43065">
    <property type="entry name" value="SENSOR HISTIDINE KINASE"/>
    <property type="match status" value="1"/>
</dbReference>
<dbReference type="SMART" id="SM00388">
    <property type="entry name" value="HisKA"/>
    <property type="match status" value="1"/>
</dbReference>
<dbReference type="Gene3D" id="3.30.450.20">
    <property type="entry name" value="PAS domain"/>
    <property type="match status" value="1"/>
</dbReference>
<dbReference type="InterPro" id="IPR000700">
    <property type="entry name" value="PAS-assoc_C"/>
</dbReference>
<name>A0AAW9PTQ9_9CYAN</name>
<evidence type="ECO:0000256" key="1">
    <source>
        <dbReference type="ARBA" id="ARBA00000085"/>
    </source>
</evidence>
<dbReference type="PANTHER" id="PTHR43065:SF50">
    <property type="entry name" value="HISTIDINE KINASE"/>
    <property type="match status" value="1"/>
</dbReference>
<dbReference type="CDD" id="cd00082">
    <property type="entry name" value="HisKA"/>
    <property type="match status" value="1"/>
</dbReference>
<dbReference type="Pfam" id="PF01590">
    <property type="entry name" value="GAF"/>
    <property type="match status" value="1"/>
</dbReference>
<evidence type="ECO:0000256" key="2">
    <source>
        <dbReference type="ARBA" id="ARBA00012438"/>
    </source>
</evidence>
<dbReference type="InterPro" id="IPR029016">
    <property type="entry name" value="GAF-like_dom_sf"/>
</dbReference>
<gene>
    <name evidence="9" type="ORF">V2H45_18030</name>
</gene>